<name>A0A369B5T4_9FIRM</name>
<comment type="caution">
    <text evidence="2">The sequence shown here is derived from an EMBL/GenBank/DDBJ whole genome shotgun (WGS) entry which is preliminary data.</text>
</comment>
<gene>
    <name evidence="2" type="ORF">DFR58_10980</name>
</gene>
<keyword evidence="1" id="KW-1133">Transmembrane helix</keyword>
<sequence length="54" mass="6007">MIRRIAAFVLLAGFVLLIVNILFIGYHRTASLTVYAIVAVAFIISISIFPKNKK</sequence>
<dbReference type="RefSeq" id="WP_170138100.1">
    <property type="nucleotide sequence ID" value="NZ_QPJT01000009.1"/>
</dbReference>
<keyword evidence="1" id="KW-0472">Membrane</keyword>
<accession>A0A369B5T4</accession>
<evidence type="ECO:0000313" key="3">
    <source>
        <dbReference type="Proteomes" id="UP000253034"/>
    </source>
</evidence>
<evidence type="ECO:0000256" key="1">
    <source>
        <dbReference type="SAM" id="Phobius"/>
    </source>
</evidence>
<protein>
    <submittedName>
        <fullName evidence="2">Uncharacterized protein</fullName>
    </submittedName>
</protein>
<keyword evidence="1" id="KW-0812">Transmembrane</keyword>
<proteinExistence type="predicted"/>
<evidence type="ECO:0000313" key="2">
    <source>
        <dbReference type="EMBL" id="RCX16853.1"/>
    </source>
</evidence>
<keyword evidence="3" id="KW-1185">Reference proteome</keyword>
<dbReference type="Proteomes" id="UP000253034">
    <property type="component" value="Unassembled WGS sequence"/>
</dbReference>
<feature type="transmembrane region" description="Helical" evidence="1">
    <location>
        <begin position="7"/>
        <end position="26"/>
    </location>
</feature>
<dbReference type="EMBL" id="QPJT01000009">
    <property type="protein sequence ID" value="RCX16853.1"/>
    <property type="molecule type" value="Genomic_DNA"/>
</dbReference>
<organism evidence="2 3">
    <name type="scientific">Anaerobacterium chartisolvens</name>
    <dbReference type="NCBI Taxonomy" id="1297424"/>
    <lineage>
        <taxon>Bacteria</taxon>
        <taxon>Bacillati</taxon>
        <taxon>Bacillota</taxon>
        <taxon>Clostridia</taxon>
        <taxon>Eubacteriales</taxon>
        <taxon>Oscillospiraceae</taxon>
        <taxon>Anaerobacterium</taxon>
    </lineage>
</organism>
<reference evidence="2 3" key="1">
    <citation type="submission" date="2018-07" db="EMBL/GenBank/DDBJ databases">
        <title>Genomic Encyclopedia of Type Strains, Phase IV (KMG-IV): sequencing the most valuable type-strain genomes for metagenomic binning, comparative biology and taxonomic classification.</title>
        <authorList>
            <person name="Goeker M."/>
        </authorList>
    </citation>
    <scope>NUCLEOTIDE SEQUENCE [LARGE SCALE GENOMIC DNA]</scope>
    <source>
        <strain evidence="2 3">DSM 27016</strain>
    </source>
</reference>
<dbReference type="AlphaFoldDB" id="A0A369B5T4"/>
<feature type="transmembrane region" description="Helical" evidence="1">
    <location>
        <begin position="32"/>
        <end position="49"/>
    </location>
</feature>